<evidence type="ECO:0000256" key="1">
    <source>
        <dbReference type="ARBA" id="ARBA00010641"/>
    </source>
</evidence>
<dbReference type="GO" id="GO:0016987">
    <property type="term" value="F:sigma factor activity"/>
    <property type="evidence" value="ECO:0007669"/>
    <property type="project" value="UniProtKB-KW"/>
</dbReference>
<dbReference type="Pfam" id="PF08281">
    <property type="entry name" value="Sigma70_r4_2"/>
    <property type="match status" value="1"/>
</dbReference>
<evidence type="ECO:0000313" key="6">
    <source>
        <dbReference type="EMBL" id="OZY39967.1"/>
    </source>
</evidence>
<comment type="similarity">
    <text evidence="1">Belongs to the sigma-70 factor family. ECF subfamily.</text>
</comment>
<dbReference type="EMBL" id="NQKL01000020">
    <property type="protein sequence ID" value="OZY39967.1"/>
    <property type="molecule type" value="Genomic_DNA"/>
</dbReference>
<dbReference type="GO" id="GO:0003677">
    <property type="term" value="F:DNA binding"/>
    <property type="evidence" value="ECO:0007669"/>
    <property type="project" value="InterPro"/>
</dbReference>
<keyword evidence="3" id="KW-0731">Sigma factor</keyword>
<sequence length="182" mass="20776">MSGADLAHRDHVSQLYRTHYLWLHARLCRYLDSSSYAEDIAADTFAQLLSAPRGLVIREPRALLTTIARRLIFQLWRRRDVERAYLMSVQQQEPLHSPSPETLAQALQALQMIDARLDGLPDKVKETFVLSRVNGLTYPEIAQQLGISRRSVSDYMLRALKRCALQATAQPTFRPSITRESA</sequence>
<comment type="caution">
    <text evidence="6">The sequence shown here is derived from an EMBL/GenBank/DDBJ whole genome shotgun (WGS) entry which is preliminary data.</text>
</comment>
<name>A0A266LRG3_PSEFR</name>
<dbReference type="SUPFAM" id="SSF88946">
    <property type="entry name" value="Sigma2 domain of RNA polymerase sigma factors"/>
    <property type="match status" value="1"/>
</dbReference>
<dbReference type="Proteomes" id="UP000216113">
    <property type="component" value="Unassembled WGS sequence"/>
</dbReference>
<dbReference type="InterPro" id="IPR007627">
    <property type="entry name" value="RNA_pol_sigma70_r2"/>
</dbReference>
<feature type="domain" description="HTH luxR-type" evidence="5">
    <location>
        <begin position="135"/>
        <end position="162"/>
    </location>
</feature>
<accession>A0A266LRG3</accession>
<dbReference type="PANTHER" id="PTHR43133:SF63">
    <property type="entry name" value="RNA POLYMERASE SIGMA FACTOR FECI-RELATED"/>
    <property type="match status" value="1"/>
</dbReference>
<proteinExistence type="inferred from homology"/>
<dbReference type="InterPro" id="IPR000792">
    <property type="entry name" value="Tscrpt_reg_LuxR_C"/>
</dbReference>
<reference evidence="6 7" key="1">
    <citation type="submission" date="2017-08" db="EMBL/GenBank/DDBJ databases">
        <title>Genomic and metabolic characterisation of spoilage-associated Pseudomonas species.</title>
        <authorList>
            <person name="Stanborough T."/>
            <person name="Fegan N."/>
            <person name="Powell S.M."/>
            <person name="Singh T."/>
            <person name="Tamplin M.L."/>
            <person name="Chandry P.S."/>
        </authorList>
    </citation>
    <scope>NUCLEOTIDE SEQUENCE [LARGE SCALE GENOMIC DNA]</scope>
    <source>
        <strain evidence="6 7">F1820</strain>
    </source>
</reference>
<dbReference type="InterPro" id="IPR013249">
    <property type="entry name" value="RNA_pol_sigma70_r4_t2"/>
</dbReference>
<dbReference type="AlphaFoldDB" id="A0A266LRG3"/>
<organism evidence="6 7">
    <name type="scientific">Pseudomonas fragi</name>
    <dbReference type="NCBI Taxonomy" id="296"/>
    <lineage>
        <taxon>Bacteria</taxon>
        <taxon>Pseudomonadati</taxon>
        <taxon>Pseudomonadota</taxon>
        <taxon>Gammaproteobacteria</taxon>
        <taxon>Pseudomonadales</taxon>
        <taxon>Pseudomonadaceae</taxon>
        <taxon>Pseudomonas</taxon>
    </lineage>
</organism>
<dbReference type="Gene3D" id="1.10.10.10">
    <property type="entry name" value="Winged helix-like DNA-binding domain superfamily/Winged helix DNA-binding domain"/>
    <property type="match status" value="1"/>
</dbReference>
<dbReference type="InterPro" id="IPR039425">
    <property type="entry name" value="RNA_pol_sigma-70-like"/>
</dbReference>
<evidence type="ECO:0000313" key="7">
    <source>
        <dbReference type="Proteomes" id="UP000216113"/>
    </source>
</evidence>
<dbReference type="SUPFAM" id="SSF88659">
    <property type="entry name" value="Sigma3 and sigma4 domains of RNA polymerase sigma factors"/>
    <property type="match status" value="1"/>
</dbReference>
<dbReference type="InterPro" id="IPR013324">
    <property type="entry name" value="RNA_pol_sigma_r3/r4-like"/>
</dbReference>
<protein>
    <submittedName>
        <fullName evidence="6">RNA polymerase subunit sigma</fullName>
    </submittedName>
</protein>
<dbReference type="InterPro" id="IPR013325">
    <property type="entry name" value="RNA_pol_sigma_r2"/>
</dbReference>
<evidence type="ECO:0000256" key="2">
    <source>
        <dbReference type="ARBA" id="ARBA00023015"/>
    </source>
</evidence>
<dbReference type="InterPro" id="IPR036388">
    <property type="entry name" value="WH-like_DNA-bd_sf"/>
</dbReference>
<dbReference type="PANTHER" id="PTHR43133">
    <property type="entry name" value="RNA POLYMERASE ECF-TYPE SIGMA FACTO"/>
    <property type="match status" value="1"/>
</dbReference>
<evidence type="ECO:0000259" key="5">
    <source>
        <dbReference type="PROSITE" id="PS00622"/>
    </source>
</evidence>
<dbReference type="RefSeq" id="WP_095030662.1">
    <property type="nucleotide sequence ID" value="NZ_NQKL01000020.1"/>
</dbReference>
<evidence type="ECO:0000256" key="4">
    <source>
        <dbReference type="ARBA" id="ARBA00023163"/>
    </source>
</evidence>
<dbReference type="NCBIfam" id="TIGR02937">
    <property type="entry name" value="sigma70-ECF"/>
    <property type="match status" value="1"/>
</dbReference>
<gene>
    <name evidence="6" type="ORF">CJF43_20200</name>
</gene>
<keyword evidence="2" id="KW-0805">Transcription regulation</keyword>
<dbReference type="GO" id="GO:0006352">
    <property type="term" value="P:DNA-templated transcription initiation"/>
    <property type="evidence" value="ECO:0007669"/>
    <property type="project" value="InterPro"/>
</dbReference>
<dbReference type="InterPro" id="IPR014284">
    <property type="entry name" value="RNA_pol_sigma-70_dom"/>
</dbReference>
<keyword evidence="4" id="KW-0804">Transcription</keyword>
<dbReference type="Gene3D" id="1.10.1740.10">
    <property type="match status" value="1"/>
</dbReference>
<evidence type="ECO:0000256" key="3">
    <source>
        <dbReference type="ARBA" id="ARBA00023082"/>
    </source>
</evidence>
<dbReference type="Pfam" id="PF04542">
    <property type="entry name" value="Sigma70_r2"/>
    <property type="match status" value="1"/>
</dbReference>
<dbReference type="PROSITE" id="PS00622">
    <property type="entry name" value="HTH_LUXR_1"/>
    <property type="match status" value="1"/>
</dbReference>
<dbReference type="CDD" id="cd06171">
    <property type="entry name" value="Sigma70_r4"/>
    <property type="match status" value="1"/>
</dbReference>